<dbReference type="AlphaFoldDB" id="A0A9Q3L5F7"/>
<name>A0A9Q3L5F7_9BASI</name>
<reference evidence="1" key="1">
    <citation type="submission" date="2021-03" db="EMBL/GenBank/DDBJ databases">
        <title>Draft genome sequence of rust myrtle Austropuccinia psidii MF-1, a brazilian biotype.</title>
        <authorList>
            <person name="Quecine M.C."/>
            <person name="Pachon D.M.R."/>
            <person name="Bonatelli M.L."/>
            <person name="Correr F.H."/>
            <person name="Franceschini L.M."/>
            <person name="Leite T.F."/>
            <person name="Margarido G.R.A."/>
            <person name="Almeida C.A."/>
            <person name="Ferrarezi J.A."/>
            <person name="Labate C.A."/>
        </authorList>
    </citation>
    <scope>NUCLEOTIDE SEQUENCE</scope>
    <source>
        <strain evidence="1">MF-1</strain>
    </source>
</reference>
<protein>
    <submittedName>
        <fullName evidence="1">Uncharacterized protein</fullName>
    </submittedName>
</protein>
<sequence>MLPTSLVLRLAKVPSRYAPDAAYHPYACGVHSQHAPDTTYPYACVVPSRHAPNTTYPYARGVPLNMLPTRLILTLPYYIHSVRWLVGVHDEHNRRNMLSGLLCQQDLRENCSVYSQCCG</sequence>
<accession>A0A9Q3L5F7</accession>
<keyword evidence="2" id="KW-1185">Reference proteome</keyword>
<gene>
    <name evidence="1" type="ORF">O181_132677</name>
</gene>
<evidence type="ECO:0000313" key="2">
    <source>
        <dbReference type="Proteomes" id="UP000765509"/>
    </source>
</evidence>
<dbReference type="EMBL" id="AVOT02151413">
    <property type="protein sequence ID" value="MBW0592962.1"/>
    <property type="molecule type" value="Genomic_DNA"/>
</dbReference>
<proteinExistence type="predicted"/>
<evidence type="ECO:0000313" key="1">
    <source>
        <dbReference type="EMBL" id="MBW0592962.1"/>
    </source>
</evidence>
<organism evidence="1 2">
    <name type="scientific">Austropuccinia psidii MF-1</name>
    <dbReference type="NCBI Taxonomy" id="1389203"/>
    <lineage>
        <taxon>Eukaryota</taxon>
        <taxon>Fungi</taxon>
        <taxon>Dikarya</taxon>
        <taxon>Basidiomycota</taxon>
        <taxon>Pucciniomycotina</taxon>
        <taxon>Pucciniomycetes</taxon>
        <taxon>Pucciniales</taxon>
        <taxon>Sphaerophragmiaceae</taxon>
        <taxon>Austropuccinia</taxon>
    </lineage>
</organism>
<dbReference type="Proteomes" id="UP000765509">
    <property type="component" value="Unassembled WGS sequence"/>
</dbReference>
<comment type="caution">
    <text evidence="1">The sequence shown here is derived from an EMBL/GenBank/DDBJ whole genome shotgun (WGS) entry which is preliminary data.</text>
</comment>